<dbReference type="Pfam" id="PF09962">
    <property type="entry name" value="DUF2196"/>
    <property type="match status" value="1"/>
</dbReference>
<reference evidence="2" key="2">
    <citation type="submission" date="2023-05" db="EMBL/GenBank/DDBJ databases">
        <authorList>
            <consortium name="Lawrence Berkeley National Laboratory"/>
            <person name="Steindorff A."/>
            <person name="Hensen N."/>
            <person name="Bonometti L."/>
            <person name="Westerberg I."/>
            <person name="Brannstrom I.O."/>
            <person name="Guillou S."/>
            <person name="Cros-Aarteil S."/>
            <person name="Calhoun S."/>
            <person name="Haridas S."/>
            <person name="Kuo A."/>
            <person name="Mondo S."/>
            <person name="Pangilinan J."/>
            <person name="Riley R."/>
            <person name="Labutti K."/>
            <person name="Andreopoulos B."/>
            <person name="Lipzen A."/>
            <person name="Chen C."/>
            <person name="Yanf M."/>
            <person name="Daum C."/>
            <person name="Ng V."/>
            <person name="Clum A."/>
            <person name="Ohm R."/>
            <person name="Martin F."/>
            <person name="Silar P."/>
            <person name="Natvig D."/>
            <person name="Lalanne C."/>
            <person name="Gautier V."/>
            <person name="Ament-Velasquez S.L."/>
            <person name="Kruys A."/>
            <person name="Hutchinson M.I."/>
            <person name="Powell A.J."/>
            <person name="Barry K."/>
            <person name="Miller A.N."/>
            <person name="Grigoriev I.V."/>
            <person name="Debuchy R."/>
            <person name="Gladieux P."/>
            <person name="Thoren M.H."/>
            <person name="Johannesson H."/>
        </authorList>
    </citation>
    <scope>NUCLEOTIDE SEQUENCE</scope>
    <source>
        <strain evidence="2">CBS 538.74</strain>
    </source>
</reference>
<comment type="caution">
    <text evidence="2">The sequence shown here is derived from an EMBL/GenBank/DDBJ whole genome shotgun (WGS) entry which is preliminary data.</text>
</comment>
<reference evidence="2" key="1">
    <citation type="journal article" date="2023" name="Mol. Phylogenet. Evol.">
        <title>Genome-scale phylogeny and comparative genomics of the fungal order Sordariales.</title>
        <authorList>
            <person name="Hensen N."/>
            <person name="Bonometti L."/>
            <person name="Westerberg I."/>
            <person name="Brannstrom I.O."/>
            <person name="Guillou S."/>
            <person name="Cros-Aarteil S."/>
            <person name="Calhoun S."/>
            <person name="Haridas S."/>
            <person name="Kuo A."/>
            <person name="Mondo S."/>
            <person name="Pangilinan J."/>
            <person name="Riley R."/>
            <person name="LaButti K."/>
            <person name="Andreopoulos B."/>
            <person name="Lipzen A."/>
            <person name="Chen C."/>
            <person name="Yan M."/>
            <person name="Daum C."/>
            <person name="Ng V."/>
            <person name="Clum A."/>
            <person name="Steindorff A."/>
            <person name="Ohm R.A."/>
            <person name="Martin F."/>
            <person name="Silar P."/>
            <person name="Natvig D.O."/>
            <person name="Lalanne C."/>
            <person name="Gautier V."/>
            <person name="Ament-Velasquez S.L."/>
            <person name="Kruys A."/>
            <person name="Hutchinson M.I."/>
            <person name="Powell A.J."/>
            <person name="Barry K."/>
            <person name="Miller A.N."/>
            <person name="Grigoriev I.V."/>
            <person name="Debuchy R."/>
            <person name="Gladieux P."/>
            <person name="Hiltunen Thoren M."/>
            <person name="Johannesson H."/>
        </authorList>
    </citation>
    <scope>NUCLEOTIDE SEQUENCE</scope>
    <source>
        <strain evidence="2">CBS 538.74</strain>
    </source>
</reference>
<protein>
    <submittedName>
        <fullName evidence="2">Uncharacterized protein</fullName>
    </submittedName>
</protein>
<dbReference type="Proteomes" id="UP001302745">
    <property type="component" value="Unassembled WGS sequence"/>
</dbReference>
<dbReference type="NCBIfam" id="TIGR03833">
    <property type="entry name" value="YwbE family protein"/>
    <property type="match status" value="1"/>
</dbReference>
<dbReference type="EMBL" id="MU856930">
    <property type="protein sequence ID" value="KAK4153778.1"/>
    <property type="molecule type" value="Genomic_DNA"/>
</dbReference>
<feature type="region of interest" description="Disordered" evidence="1">
    <location>
        <begin position="62"/>
        <end position="97"/>
    </location>
</feature>
<sequence length="198" mass="20421">MPSVPTTREVVSGALVNIVLKDDQPTGRTVQGAVSHLLTRGNHPRGIKVRLSDGRVGRVQSMAGTASGGSLTQVQPDGNMEVTTEARPGDASLHGGATKYHHYHDIRTAQGSEGPPPPTQPIGLDAYIKPAKKRGKGKRAGNATTGTPTSTADDTLLGSSGCDAGQPSEPEESACPVCGDFTGDAAALAHHVQSHFDD</sequence>
<evidence type="ECO:0000313" key="3">
    <source>
        <dbReference type="Proteomes" id="UP001302745"/>
    </source>
</evidence>
<dbReference type="PANTHER" id="PTHR40069">
    <property type="entry name" value="YWBE PROTEIN"/>
    <property type="match status" value="1"/>
</dbReference>
<keyword evidence="3" id="KW-1185">Reference proteome</keyword>
<proteinExistence type="predicted"/>
<feature type="region of interest" description="Disordered" evidence="1">
    <location>
        <begin position="132"/>
        <end position="175"/>
    </location>
</feature>
<organism evidence="2 3">
    <name type="scientific">Chaetomidium leptoderma</name>
    <dbReference type="NCBI Taxonomy" id="669021"/>
    <lineage>
        <taxon>Eukaryota</taxon>
        <taxon>Fungi</taxon>
        <taxon>Dikarya</taxon>
        <taxon>Ascomycota</taxon>
        <taxon>Pezizomycotina</taxon>
        <taxon>Sordariomycetes</taxon>
        <taxon>Sordariomycetidae</taxon>
        <taxon>Sordariales</taxon>
        <taxon>Chaetomiaceae</taxon>
        <taxon>Chaetomidium</taxon>
    </lineage>
</organism>
<feature type="compositionally biased region" description="Low complexity" evidence="1">
    <location>
        <begin position="140"/>
        <end position="155"/>
    </location>
</feature>
<name>A0AAN6VLH2_9PEZI</name>
<dbReference type="InterPro" id="IPR019240">
    <property type="entry name" value="DUF2196"/>
</dbReference>
<gene>
    <name evidence="2" type="ORF">C8A00DRAFT_43347</name>
</gene>
<dbReference type="PANTHER" id="PTHR40069:SF1">
    <property type="entry name" value="YWBE PROTEIN"/>
    <property type="match status" value="1"/>
</dbReference>
<evidence type="ECO:0000256" key="1">
    <source>
        <dbReference type="SAM" id="MobiDB-lite"/>
    </source>
</evidence>
<evidence type="ECO:0000313" key="2">
    <source>
        <dbReference type="EMBL" id="KAK4153778.1"/>
    </source>
</evidence>
<feature type="compositionally biased region" description="Polar residues" evidence="1">
    <location>
        <begin position="62"/>
        <end position="76"/>
    </location>
</feature>
<dbReference type="AlphaFoldDB" id="A0AAN6VLH2"/>
<accession>A0AAN6VLH2</accession>